<dbReference type="InterPro" id="IPR036291">
    <property type="entry name" value="NAD(P)-bd_dom_sf"/>
</dbReference>
<dbReference type="OrthoDB" id="9787298at2"/>
<dbReference type="KEGG" id="oho:Oweho_1764"/>
<evidence type="ECO:0000313" key="5">
    <source>
        <dbReference type="Proteomes" id="UP000005631"/>
    </source>
</evidence>
<dbReference type="InterPro" id="IPR002347">
    <property type="entry name" value="SDR_fam"/>
</dbReference>
<dbReference type="EMBL" id="CP003156">
    <property type="protein sequence ID" value="AEV32745.1"/>
    <property type="molecule type" value="Genomic_DNA"/>
</dbReference>
<name>G8R130_OWEHD</name>
<dbReference type="RefSeq" id="WP_014202101.1">
    <property type="nucleotide sequence ID" value="NC_016599.1"/>
</dbReference>
<comment type="similarity">
    <text evidence="1 3">Belongs to the short-chain dehydrogenases/reductases (SDR) family.</text>
</comment>
<dbReference type="Pfam" id="PF00106">
    <property type="entry name" value="adh_short"/>
    <property type="match status" value="1"/>
</dbReference>
<accession>G8R130</accession>
<evidence type="ECO:0000256" key="3">
    <source>
        <dbReference type="RuleBase" id="RU000363"/>
    </source>
</evidence>
<protein>
    <recommendedName>
        <fullName evidence="6">Short-chain alcohol dehydrogenase</fullName>
    </recommendedName>
</protein>
<dbReference type="PANTHER" id="PTHR44196">
    <property type="entry name" value="DEHYDROGENASE/REDUCTASE SDR FAMILY MEMBER 7B"/>
    <property type="match status" value="1"/>
</dbReference>
<organism evidence="4 5">
    <name type="scientific">Owenweeksia hongkongensis (strain DSM 17368 / CIP 108786 / JCM 12287 / NRRL B-23963 / UST20020801)</name>
    <dbReference type="NCBI Taxonomy" id="926562"/>
    <lineage>
        <taxon>Bacteria</taxon>
        <taxon>Pseudomonadati</taxon>
        <taxon>Bacteroidota</taxon>
        <taxon>Flavobacteriia</taxon>
        <taxon>Flavobacteriales</taxon>
        <taxon>Owenweeksiaceae</taxon>
        <taxon>Owenweeksia</taxon>
    </lineage>
</organism>
<dbReference type="STRING" id="926562.Oweho_1764"/>
<proteinExistence type="inferred from homology"/>
<dbReference type="SUPFAM" id="SSF51735">
    <property type="entry name" value="NAD(P)-binding Rossmann-fold domains"/>
    <property type="match status" value="1"/>
</dbReference>
<evidence type="ECO:0000256" key="1">
    <source>
        <dbReference type="ARBA" id="ARBA00006484"/>
    </source>
</evidence>
<evidence type="ECO:0000313" key="4">
    <source>
        <dbReference type="EMBL" id="AEV32745.1"/>
    </source>
</evidence>
<dbReference type="GO" id="GO:0016491">
    <property type="term" value="F:oxidoreductase activity"/>
    <property type="evidence" value="ECO:0007669"/>
    <property type="project" value="UniProtKB-KW"/>
</dbReference>
<dbReference type="GO" id="GO:0016020">
    <property type="term" value="C:membrane"/>
    <property type="evidence" value="ECO:0007669"/>
    <property type="project" value="TreeGrafter"/>
</dbReference>
<reference evidence="4 5" key="1">
    <citation type="journal article" date="2012" name="Stand. Genomic Sci.">
        <title>Genome sequence of the orange-pigmented seawater bacterium Owenweeksia hongkongensis type strain (UST20020801(T)).</title>
        <authorList>
            <person name="Riedel T."/>
            <person name="Held B."/>
            <person name="Nolan M."/>
            <person name="Lucas S."/>
            <person name="Lapidus A."/>
            <person name="Tice H."/>
            <person name="Del Rio T.G."/>
            <person name="Cheng J.F."/>
            <person name="Han C."/>
            <person name="Tapia R."/>
            <person name="Goodwin L.A."/>
            <person name="Pitluck S."/>
            <person name="Liolios K."/>
            <person name="Mavromatis K."/>
            <person name="Pagani I."/>
            <person name="Ivanova N."/>
            <person name="Mikhailova N."/>
            <person name="Pati A."/>
            <person name="Chen A."/>
            <person name="Palaniappan K."/>
            <person name="Rohde M."/>
            <person name="Tindall B.J."/>
            <person name="Detter J.C."/>
            <person name="Goker M."/>
            <person name="Woyke T."/>
            <person name="Bristow J."/>
            <person name="Eisen J.A."/>
            <person name="Markowitz V."/>
            <person name="Hugenholtz P."/>
            <person name="Klenk H.P."/>
            <person name="Kyrpides N.C."/>
        </authorList>
    </citation>
    <scope>NUCLEOTIDE SEQUENCE</scope>
    <source>
        <strain evidence="5">DSM 17368 / JCM 12287 / NRRL B-23963</strain>
    </source>
</reference>
<dbReference type="eggNOG" id="COG0300">
    <property type="taxonomic scope" value="Bacteria"/>
</dbReference>
<dbReference type="AlphaFoldDB" id="G8R130"/>
<keyword evidence="5" id="KW-1185">Reference proteome</keyword>
<dbReference type="PANTHER" id="PTHR44196:SF1">
    <property type="entry name" value="DEHYDROGENASE_REDUCTASE SDR FAMILY MEMBER 7B"/>
    <property type="match status" value="1"/>
</dbReference>
<dbReference type="Gene3D" id="3.40.50.720">
    <property type="entry name" value="NAD(P)-binding Rossmann-like Domain"/>
    <property type="match status" value="1"/>
</dbReference>
<dbReference type="PRINTS" id="PR00080">
    <property type="entry name" value="SDRFAMILY"/>
</dbReference>
<gene>
    <name evidence="4" type="ordered locus">Oweho_1764</name>
</gene>
<dbReference type="PRINTS" id="PR00081">
    <property type="entry name" value="GDHRDH"/>
</dbReference>
<evidence type="ECO:0008006" key="6">
    <source>
        <dbReference type="Google" id="ProtNLM"/>
    </source>
</evidence>
<dbReference type="HOGENOM" id="CLU_010194_2_10_10"/>
<evidence type="ECO:0000256" key="2">
    <source>
        <dbReference type="ARBA" id="ARBA00023002"/>
    </source>
</evidence>
<sequence>MKNIIVTGASRGIGYYTALQFAKEGHQVLAVARSKDHLEALKSENEAKGNIKTLALDLSSDYNIEQITSVFTQVDVLINNAGALVNKPFSEITQAEMQEVYQTNVFAPYFLVQKLLPNFSSDAHIINIGSVGGVNGTLKFPGLSIYSSSKAAASCLSECWQAEFAETDLTFNSLALGSVQTEMLEQAFPGYKAPLSPEQMAAYVCRFALNEAEFVRGKTVVVSRTNP</sequence>
<dbReference type="Proteomes" id="UP000005631">
    <property type="component" value="Chromosome"/>
</dbReference>
<dbReference type="CDD" id="cd05233">
    <property type="entry name" value="SDR_c"/>
    <property type="match status" value="1"/>
</dbReference>
<keyword evidence="2" id="KW-0560">Oxidoreductase</keyword>
<dbReference type="PATRIC" id="fig|926562.3.peg.1767"/>